<evidence type="ECO:0000313" key="2">
    <source>
        <dbReference type="EMBL" id="GGM49407.1"/>
    </source>
</evidence>
<dbReference type="AlphaFoldDB" id="A0A8J3FTU1"/>
<dbReference type="RefSeq" id="WP_229686225.1">
    <property type="nucleotide sequence ID" value="NZ_BMMK01000007.1"/>
</dbReference>
<sequence>MYTDLGRAPGRLADLPVVDHERFWAANTLTDNQVLTGPLSNGLVFRSGGTTGTPKFAVYTHEEWRTFTAAFGRGIAAAGVRTGDRVANLFYAGDLYASFSFVSRSLEQAAPAVLELQLGGRLPVAALASPITDFAVTVLAGLPTTVLALAEHLVMAGRTLPHVRLILFGGELFFADQQPLVAAAFPNAVIGSLGYASVDAGLLGCPTGGEDTRVHRVFTPETVVEILDETTGQPITGAGQPGKIVLTNLTRRLLPILRYPVGDRAEWVDPDAGLFRLLGRSEEGARVGPVALQLTELQEVVAAADHDGRISGVQVVLRHLAGRDQLVLRLVAGGPGLDTLAEAVRKQLDADRPLFADQVATDAIHPLAVEWIGASELAVNPRTGKQLRLVDERTA</sequence>
<reference evidence="2" key="1">
    <citation type="journal article" date="2014" name="Int. J. Syst. Evol. Microbiol.">
        <title>Complete genome sequence of Corynebacterium casei LMG S-19264T (=DSM 44701T), isolated from a smear-ripened cheese.</title>
        <authorList>
            <consortium name="US DOE Joint Genome Institute (JGI-PGF)"/>
            <person name="Walter F."/>
            <person name="Albersmeier A."/>
            <person name="Kalinowski J."/>
            <person name="Ruckert C."/>
        </authorList>
    </citation>
    <scope>NUCLEOTIDE SEQUENCE</scope>
    <source>
        <strain evidence="2">CGMCC 4.5737</strain>
    </source>
</reference>
<comment type="caution">
    <text evidence="2">The sequence shown here is derived from an EMBL/GenBank/DDBJ whole genome shotgun (WGS) entry which is preliminary data.</text>
</comment>
<evidence type="ECO:0000259" key="1">
    <source>
        <dbReference type="Pfam" id="PF00501"/>
    </source>
</evidence>
<accession>A0A8J3FTU1</accession>
<dbReference type="PANTHER" id="PTHR43845:SF1">
    <property type="entry name" value="BLR5969 PROTEIN"/>
    <property type="match status" value="1"/>
</dbReference>
<evidence type="ECO:0000313" key="3">
    <source>
        <dbReference type="Proteomes" id="UP000637578"/>
    </source>
</evidence>
<protein>
    <submittedName>
        <fullName evidence="2">Phenylacetate-coenzyme A ligase</fullName>
    </submittedName>
</protein>
<dbReference type="EMBL" id="BMMK01000007">
    <property type="protein sequence ID" value="GGM49407.1"/>
    <property type="molecule type" value="Genomic_DNA"/>
</dbReference>
<organism evidence="2 3">
    <name type="scientific">Longimycelium tulufanense</name>
    <dbReference type="NCBI Taxonomy" id="907463"/>
    <lineage>
        <taxon>Bacteria</taxon>
        <taxon>Bacillati</taxon>
        <taxon>Actinomycetota</taxon>
        <taxon>Actinomycetes</taxon>
        <taxon>Pseudonocardiales</taxon>
        <taxon>Pseudonocardiaceae</taxon>
        <taxon>Longimycelium</taxon>
    </lineage>
</organism>
<dbReference type="Pfam" id="PF00501">
    <property type="entry name" value="AMP-binding"/>
    <property type="match status" value="1"/>
</dbReference>
<dbReference type="GO" id="GO:0016874">
    <property type="term" value="F:ligase activity"/>
    <property type="evidence" value="ECO:0007669"/>
    <property type="project" value="UniProtKB-KW"/>
</dbReference>
<feature type="domain" description="AMP-dependent synthetase/ligase" evidence="1">
    <location>
        <begin position="47"/>
        <end position="246"/>
    </location>
</feature>
<keyword evidence="3" id="KW-1185">Reference proteome</keyword>
<name>A0A8J3FTU1_9PSEU</name>
<dbReference type="Proteomes" id="UP000637578">
    <property type="component" value="Unassembled WGS sequence"/>
</dbReference>
<dbReference type="InterPro" id="IPR042099">
    <property type="entry name" value="ANL_N_sf"/>
</dbReference>
<dbReference type="InterPro" id="IPR000873">
    <property type="entry name" value="AMP-dep_synth/lig_dom"/>
</dbReference>
<reference evidence="2" key="2">
    <citation type="submission" date="2020-09" db="EMBL/GenBank/DDBJ databases">
        <authorList>
            <person name="Sun Q."/>
            <person name="Zhou Y."/>
        </authorList>
    </citation>
    <scope>NUCLEOTIDE SEQUENCE</scope>
    <source>
        <strain evidence="2">CGMCC 4.5737</strain>
    </source>
</reference>
<proteinExistence type="predicted"/>
<dbReference type="Gene3D" id="3.40.50.12780">
    <property type="entry name" value="N-terminal domain of ligase-like"/>
    <property type="match status" value="1"/>
</dbReference>
<dbReference type="SUPFAM" id="SSF56801">
    <property type="entry name" value="Acetyl-CoA synthetase-like"/>
    <property type="match status" value="1"/>
</dbReference>
<gene>
    <name evidence="2" type="ORF">GCM10012275_20370</name>
</gene>
<dbReference type="PANTHER" id="PTHR43845">
    <property type="entry name" value="BLR5969 PROTEIN"/>
    <property type="match status" value="1"/>
</dbReference>
<keyword evidence="2" id="KW-0436">Ligase</keyword>